<reference evidence="3" key="2">
    <citation type="submission" date="2023-11" db="UniProtKB">
        <authorList>
            <consortium name="WormBaseParasite"/>
        </authorList>
    </citation>
    <scope>IDENTIFICATION</scope>
</reference>
<accession>A0AA85IW43</accession>
<dbReference type="WBParaSite" id="TREG1_12420.1">
    <property type="protein sequence ID" value="TREG1_12420.1"/>
    <property type="gene ID" value="TREG1_12420"/>
</dbReference>
<proteinExistence type="predicted"/>
<dbReference type="AlphaFoldDB" id="A0AA85IW43"/>
<evidence type="ECO:0000313" key="3">
    <source>
        <dbReference type="WBParaSite" id="TREG1_12420.1"/>
    </source>
</evidence>
<feature type="region of interest" description="Disordered" evidence="1">
    <location>
        <begin position="68"/>
        <end position="88"/>
    </location>
</feature>
<evidence type="ECO:0000313" key="2">
    <source>
        <dbReference type="Proteomes" id="UP000050795"/>
    </source>
</evidence>
<name>A0AA85IW43_TRIRE</name>
<organism evidence="2 3">
    <name type="scientific">Trichobilharzia regenti</name>
    <name type="common">Nasal bird schistosome</name>
    <dbReference type="NCBI Taxonomy" id="157069"/>
    <lineage>
        <taxon>Eukaryota</taxon>
        <taxon>Metazoa</taxon>
        <taxon>Spiralia</taxon>
        <taxon>Lophotrochozoa</taxon>
        <taxon>Platyhelminthes</taxon>
        <taxon>Trematoda</taxon>
        <taxon>Digenea</taxon>
        <taxon>Strigeidida</taxon>
        <taxon>Schistosomatoidea</taxon>
        <taxon>Schistosomatidae</taxon>
        <taxon>Trichobilharzia</taxon>
    </lineage>
</organism>
<dbReference type="Proteomes" id="UP000050795">
    <property type="component" value="Unassembled WGS sequence"/>
</dbReference>
<feature type="compositionally biased region" description="Low complexity" evidence="1">
    <location>
        <begin position="68"/>
        <end position="83"/>
    </location>
</feature>
<evidence type="ECO:0000256" key="1">
    <source>
        <dbReference type="SAM" id="MobiDB-lite"/>
    </source>
</evidence>
<sequence>MNRKSKNLLSSFSNFTAPPVVTGGVTSISNTGQQLVNNFSTGSSSLFSPNTLAAFYLYYQQHQLQQSQEHNQSSLSSSTTLHQHLSHEQPNLACQSLPYLLPCE</sequence>
<reference evidence="2" key="1">
    <citation type="submission" date="2022-06" db="EMBL/GenBank/DDBJ databases">
        <authorList>
            <person name="Berger JAMES D."/>
            <person name="Berger JAMES D."/>
        </authorList>
    </citation>
    <scope>NUCLEOTIDE SEQUENCE [LARGE SCALE GENOMIC DNA]</scope>
</reference>
<keyword evidence="2" id="KW-1185">Reference proteome</keyword>
<protein>
    <submittedName>
        <fullName evidence="3">Uncharacterized protein</fullName>
    </submittedName>
</protein>